<dbReference type="GO" id="GO:0016020">
    <property type="term" value="C:membrane"/>
    <property type="evidence" value="ECO:0007669"/>
    <property type="project" value="UniProtKB-SubCell"/>
</dbReference>
<keyword evidence="4 8" id="KW-1133">Transmembrane helix</keyword>
<keyword evidence="6 8" id="KW-0472">Membrane</keyword>
<organism evidence="10">
    <name type="scientific">Aureococcus anophagefferens</name>
    <name type="common">Harmful bloom alga</name>
    <dbReference type="NCBI Taxonomy" id="44056"/>
    <lineage>
        <taxon>Eukaryota</taxon>
        <taxon>Sar</taxon>
        <taxon>Stramenopiles</taxon>
        <taxon>Ochrophyta</taxon>
        <taxon>Pelagophyceae</taxon>
        <taxon>Pelagomonadales</taxon>
        <taxon>Pelagomonadaceae</taxon>
        <taxon>Aureococcus</taxon>
    </lineage>
</organism>
<dbReference type="InParanoid" id="F0YK92"/>
<dbReference type="InterPro" id="IPR046342">
    <property type="entry name" value="CBS_dom_sf"/>
</dbReference>
<dbReference type="InterPro" id="IPR051280">
    <property type="entry name" value="Cl-channel/antiporter"/>
</dbReference>
<dbReference type="SUPFAM" id="SSF54631">
    <property type="entry name" value="CBS-domain pair"/>
    <property type="match status" value="1"/>
</dbReference>
<protein>
    <recommendedName>
        <fullName evidence="11">Chloride channel protein</fullName>
    </recommendedName>
</protein>
<reference evidence="9 10" key="1">
    <citation type="journal article" date="2011" name="Proc. Natl. Acad. Sci. U.S.A.">
        <title>Niche of harmful alga Aureococcus anophagefferens revealed through ecogenomics.</title>
        <authorList>
            <person name="Gobler C.J."/>
            <person name="Berry D.L."/>
            <person name="Dyhrman S.T."/>
            <person name="Wilhelm S.W."/>
            <person name="Salamov A."/>
            <person name="Lobanov A.V."/>
            <person name="Zhang Y."/>
            <person name="Collier J.L."/>
            <person name="Wurch L.L."/>
            <person name="Kustka A.B."/>
            <person name="Dill B.D."/>
            <person name="Shah M."/>
            <person name="VerBerkmoes N.C."/>
            <person name="Kuo A."/>
            <person name="Terry A."/>
            <person name="Pangilinan J."/>
            <person name="Lindquist E.A."/>
            <person name="Lucas S."/>
            <person name="Paulsen I.T."/>
            <person name="Hattenrath-Lehmann T.K."/>
            <person name="Talmage S.C."/>
            <person name="Walker E.A."/>
            <person name="Koch F."/>
            <person name="Burson A.M."/>
            <person name="Marcoval M.A."/>
            <person name="Tang Y.Z."/>
            <person name="Lecleir G.R."/>
            <person name="Coyne K.J."/>
            <person name="Berg G.M."/>
            <person name="Bertrand E.M."/>
            <person name="Saito M.A."/>
            <person name="Gladyshev V.N."/>
            <person name="Grigoriev I.V."/>
        </authorList>
    </citation>
    <scope>NUCLEOTIDE SEQUENCE [LARGE SCALE GENOMIC DNA]</scope>
    <source>
        <strain evidence="10">CCMP 1984</strain>
    </source>
</reference>
<dbReference type="InterPro" id="IPR014743">
    <property type="entry name" value="Cl-channel_core"/>
</dbReference>
<dbReference type="GeneID" id="20228743"/>
<dbReference type="RefSeq" id="XP_009040881.1">
    <property type="nucleotide sequence ID" value="XM_009042633.1"/>
</dbReference>
<dbReference type="Proteomes" id="UP000002729">
    <property type="component" value="Unassembled WGS sequence"/>
</dbReference>
<dbReference type="PANTHER" id="PTHR11689">
    <property type="entry name" value="CHLORIDE CHANNEL PROTEIN CLC FAMILY MEMBER"/>
    <property type="match status" value="1"/>
</dbReference>
<evidence type="ECO:0000256" key="6">
    <source>
        <dbReference type="ARBA" id="ARBA00023136"/>
    </source>
</evidence>
<dbReference type="Pfam" id="PF00654">
    <property type="entry name" value="Voltage_CLC"/>
    <property type="match status" value="1"/>
</dbReference>
<dbReference type="OrthoDB" id="188077at2759"/>
<evidence type="ECO:0000256" key="1">
    <source>
        <dbReference type="ARBA" id="ARBA00004141"/>
    </source>
</evidence>
<keyword evidence="3" id="KW-0677">Repeat</keyword>
<feature type="transmembrane region" description="Helical" evidence="8">
    <location>
        <begin position="40"/>
        <end position="59"/>
    </location>
</feature>
<comment type="subcellular location">
    <subcellularLocation>
        <location evidence="1">Membrane</location>
        <topology evidence="1">Multi-pass membrane protein</topology>
    </subcellularLocation>
</comment>
<feature type="region of interest" description="Disordered" evidence="7">
    <location>
        <begin position="237"/>
        <end position="264"/>
    </location>
</feature>
<feature type="region of interest" description="Disordered" evidence="7">
    <location>
        <begin position="370"/>
        <end position="389"/>
    </location>
</feature>
<sequence length="389" mass="40670">MPVVLVVALAAGAASALLTRVMLLAQRLRRRAAWRGPRFAKFAEAVAVCVVIGVAFFLLPKLGACRARDDGHRRRLAGGERHYRAYDCGAGRYNDLASLTLVGEEGAIKALLARDVAKPFSGASLGVFVAAYFLCFSAIAGLSIPIGTFVPNMLLGAAVGRLIGDAAGELVGGISGGGLFALGRAERKRGDVVDSVRRGRERIATMPSPFARSPFAGGDASPRDALPRRRLFGADGAPATPDGELDLDAARGDAPARPARAEGPRGDVDVLALADRAPYAVRADFPVGLCVPLVRKLQLAYVVVVEDDGAPRGLVERVHLLGLDLERLERIAVAAGDGAEAERSRRVDGDLELRAAGDTLNLRAEILGYATSASPPGPPQSPYDGLAAT</sequence>
<evidence type="ECO:0000256" key="5">
    <source>
        <dbReference type="ARBA" id="ARBA00023122"/>
    </source>
</evidence>
<dbReference type="PANTHER" id="PTHR11689:SF136">
    <property type="entry name" value="H(+)_CL(-) EXCHANGE TRANSPORTER 7"/>
    <property type="match status" value="1"/>
</dbReference>
<evidence type="ECO:0000256" key="2">
    <source>
        <dbReference type="ARBA" id="ARBA00022692"/>
    </source>
</evidence>
<keyword evidence="10" id="KW-1185">Reference proteome</keyword>
<dbReference type="KEGG" id="aaf:AURANDRAFT_72513"/>
<evidence type="ECO:0000256" key="3">
    <source>
        <dbReference type="ARBA" id="ARBA00022737"/>
    </source>
</evidence>
<dbReference type="GO" id="GO:0015108">
    <property type="term" value="F:chloride transmembrane transporter activity"/>
    <property type="evidence" value="ECO:0007669"/>
    <property type="project" value="InterPro"/>
</dbReference>
<evidence type="ECO:0000256" key="7">
    <source>
        <dbReference type="SAM" id="MobiDB-lite"/>
    </source>
</evidence>
<dbReference type="InterPro" id="IPR001807">
    <property type="entry name" value="ClC"/>
</dbReference>
<proteinExistence type="predicted"/>
<dbReference type="EMBL" id="GL833151">
    <property type="protein sequence ID" value="EGB04494.1"/>
    <property type="molecule type" value="Genomic_DNA"/>
</dbReference>
<feature type="transmembrane region" description="Helical" evidence="8">
    <location>
        <begin position="125"/>
        <end position="150"/>
    </location>
</feature>
<name>F0YK92_AURAN</name>
<evidence type="ECO:0000313" key="10">
    <source>
        <dbReference type="Proteomes" id="UP000002729"/>
    </source>
</evidence>
<accession>F0YK92</accession>
<keyword evidence="5" id="KW-0129">CBS domain</keyword>
<keyword evidence="2 8" id="KW-0812">Transmembrane</keyword>
<evidence type="ECO:0000256" key="8">
    <source>
        <dbReference type="SAM" id="Phobius"/>
    </source>
</evidence>
<dbReference type="SUPFAM" id="SSF81340">
    <property type="entry name" value="Clc chloride channel"/>
    <property type="match status" value="1"/>
</dbReference>
<dbReference type="Gene3D" id="1.10.3080.10">
    <property type="entry name" value="Clc chloride channel"/>
    <property type="match status" value="1"/>
</dbReference>
<dbReference type="AlphaFoldDB" id="F0YK92"/>
<evidence type="ECO:0000256" key="4">
    <source>
        <dbReference type="ARBA" id="ARBA00022989"/>
    </source>
</evidence>
<evidence type="ECO:0008006" key="11">
    <source>
        <dbReference type="Google" id="ProtNLM"/>
    </source>
</evidence>
<dbReference type="eggNOG" id="KOG0474">
    <property type="taxonomic scope" value="Eukaryota"/>
</dbReference>
<feature type="non-terminal residue" evidence="9">
    <location>
        <position position="389"/>
    </location>
</feature>
<evidence type="ECO:0000313" key="9">
    <source>
        <dbReference type="EMBL" id="EGB04494.1"/>
    </source>
</evidence>
<gene>
    <name evidence="9" type="ORF">AURANDRAFT_72513</name>
</gene>